<dbReference type="InterPro" id="IPR029058">
    <property type="entry name" value="AB_hydrolase_fold"/>
</dbReference>
<sequence length="282" mass="30209">MSPQDITITDHVTPLAARDHGGDGPAVLLLHGLGGTLEAWDALAPLLARRHRVVAMDLRGHGLSGDGPWEWDAVLGDLDAVVKHFRLDRPAIVGHSLGGMLAIMWARRHPGCPAIVNLDGLRSAENDPGNYPGMAQDALKTALDQLKATFDTQAAVMGRPVPAEQAPMLPQRALTTCDGHSYLRPGPETLAALRYAPEFRDAIPLLRAVTCPALVVLSDRDPAGMDGGELMAAFRRGVRRDLHDLPGTVHVTELAASHNMVAEQPGDLTDLIIRFLTSSAKK</sequence>
<evidence type="ECO:0000313" key="4">
    <source>
        <dbReference type="Proteomes" id="UP000534286"/>
    </source>
</evidence>
<name>A0A7W7S3Z6_9ACTN</name>
<dbReference type="PANTHER" id="PTHR43798">
    <property type="entry name" value="MONOACYLGLYCEROL LIPASE"/>
    <property type="match status" value="1"/>
</dbReference>
<evidence type="ECO:0000313" key="3">
    <source>
        <dbReference type="EMBL" id="MBB4943476.1"/>
    </source>
</evidence>
<dbReference type="PANTHER" id="PTHR43798:SF31">
    <property type="entry name" value="AB HYDROLASE SUPERFAMILY PROTEIN YCLE"/>
    <property type="match status" value="1"/>
</dbReference>
<reference evidence="3 4" key="1">
    <citation type="submission" date="2020-08" db="EMBL/GenBank/DDBJ databases">
        <title>Sequencing the genomes of 1000 actinobacteria strains.</title>
        <authorList>
            <person name="Klenk H.-P."/>
        </authorList>
    </citation>
    <scope>NUCLEOTIDE SEQUENCE [LARGE SCALE GENOMIC DNA]</scope>
    <source>
        <strain evidence="3 4">DSM 43023</strain>
    </source>
</reference>
<keyword evidence="1" id="KW-0378">Hydrolase</keyword>
<evidence type="ECO:0000256" key="1">
    <source>
        <dbReference type="ARBA" id="ARBA00022801"/>
    </source>
</evidence>
<accession>A0A7W7S3Z6</accession>
<dbReference type="Pfam" id="PF00561">
    <property type="entry name" value="Abhydrolase_1"/>
    <property type="match status" value="1"/>
</dbReference>
<dbReference type="GO" id="GO:0016787">
    <property type="term" value="F:hydrolase activity"/>
    <property type="evidence" value="ECO:0007669"/>
    <property type="project" value="UniProtKB-KW"/>
</dbReference>
<protein>
    <submittedName>
        <fullName evidence="3">Pimeloyl-ACP methyl ester carboxylesterase</fullName>
    </submittedName>
</protein>
<organism evidence="3 4">
    <name type="scientific">Streptosporangium album</name>
    <dbReference type="NCBI Taxonomy" id="47479"/>
    <lineage>
        <taxon>Bacteria</taxon>
        <taxon>Bacillati</taxon>
        <taxon>Actinomycetota</taxon>
        <taxon>Actinomycetes</taxon>
        <taxon>Streptosporangiales</taxon>
        <taxon>Streptosporangiaceae</taxon>
        <taxon>Streptosporangium</taxon>
    </lineage>
</organism>
<evidence type="ECO:0000259" key="2">
    <source>
        <dbReference type="Pfam" id="PF00561"/>
    </source>
</evidence>
<keyword evidence="4" id="KW-1185">Reference proteome</keyword>
<dbReference type="GO" id="GO:0016020">
    <property type="term" value="C:membrane"/>
    <property type="evidence" value="ECO:0007669"/>
    <property type="project" value="TreeGrafter"/>
</dbReference>
<dbReference type="AlphaFoldDB" id="A0A7W7S3Z6"/>
<dbReference type="InterPro" id="IPR000073">
    <property type="entry name" value="AB_hydrolase_1"/>
</dbReference>
<dbReference type="RefSeq" id="WP_221466776.1">
    <property type="nucleotide sequence ID" value="NZ_BAABEK010000025.1"/>
</dbReference>
<dbReference type="EMBL" id="JACHJU010000005">
    <property type="protein sequence ID" value="MBB4943476.1"/>
    <property type="molecule type" value="Genomic_DNA"/>
</dbReference>
<proteinExistence type="predicted"/>
<feature type="domain" description="AB hydrolase-1" evidence="2">
    <location>
        <begin position="25"/>
        <end position="141"/>
    </location>
</feature>
<gene>
    <name evidence="3" type="ORF">FHR32_007876</name>
</gene>
<comment type="caution">
    <text evidence="3">The sequence shown here is derived from an EMBL/GenBank/DDBJ whole genome shotgun (WGS) entry which is preliminary data.</text>
</comment>
<dbReference type="Gene3D" id="3.40.50.1820">
    <property type="entry name" value="alpha/beta hydrolase"/>
    <property type="match status" value="1"/>
</dbReference>
<dbReference type="SUPFAM" id="SSF53474">
    <property type="entry name" value="alpha/beta-Hydrolases"/>
    <property type="match status" value="1"/>
</dbReference>
<dbReference type="InterPro" id="IPR050266">
    <property type="entry name" value="AB_hydrolase_sf"/>
</dbReference>
<dbReference type="Proteomes" id="UP000534286">
    <property type="component" value="Unassembled WGS sequence"/>
</dbReference>